<dbReference type="PROSITE" id="PS51084">
    <property type="entry name" value="HIT_2"/>
    <property type="match status" value="1"/>
</dbReference>
<dbReference type="PROSITE" id="PS00892">
    <property type="entry name" value="HIT_1"/>
    <property type="match status" value="1"/>
</dbReference>
<dbReference type="Gene3D" id="3.30.428.10">
    <property type="entry name" value="HIT-like"/>
    <property type="match status" value="1"/>
</dbReference>
<evidence type="ECO:0000313" key="5">
    <source>
        <dbReference type="EMBL" id="SNS54344.1"/>
    </source>
</evidence>
<gene>
    <name evidence="5" type="ORF">SAMN05443665_1005268</name>
</gene>
<dbReference type="AlphaFoldDB" id="A0A239FE44"/>
<dbReference type="GO" id="GO:0003824">
    <property type="term" value="F:catalytic activity"/>
    <property type="evidence" value="ECO:0007669"/>
    <property type="project" value="InterPro"/>
</dbReference>
<feature type="active site" description="Tele-AMP-histidine intermediate" evidence="1">
    <location>
        <position position="97"/>
    </location>
</feature>
<dbReference type="Proteomes" id="UP000198318">
    <property type="component" value="Unassembled WGS sequence"/>
</dbReference>
<name>A0A239FE44_9ACTN</name>
<keyword evidence="6" id="KW-1185">Reference proteome</keyword>
<protein>
    <submittedName>
        <fullName evidence="5">Histidine triad (HIT) family protein</fullName>
    </submittedName>
</protein>
<dbReference type="RefSeq" id="WP_089325330.1">
    <property type="nucleotide sequence ID" value="NZ_FZOR01000005.1"/>
</dbReference>
<dbReference type="SUPFAM" id="SSF54197">
    <property type="entry name" value="HIT-like"/>
    <property type="match status" value="1"/>
</dbReference>
<feature type="short sequence motif" description="Histidine triad motif" evidence="2 3">
    <location>
        <begin position="95"/>
        <end position="99"/>
    </location>
</feature>
<dbReference type="GO" id="GO:0009117">
    <property type="term" value="P:nucleotide metabolic process"/>
    <property type="evidence" value="ECO:0007669"/>
    <property type="project" value="TreeGrafter"/>
</dbReference>
<dbReference type="InterPro" id="IPR001310">
    <property type="entry name" value="Histidine_triad_HIT"/>
</dbReference>
<accession>A0A239FE44</accession>
<reference evidence="5 6" key="1">
    <citation type="submission" date="2017-06" db="EMBL/GenBank/DDBJ databases">
        <authorList>
            <person name="Kim H.J."/>
            <person name="Triplett B.A."/>
        </authorList>
    </citation>
    <scope>NUCLEOTIDE SEQUENCE [LARGE SCALE GENOMIC DNA]</scope>
    <source>
        <strain evidence="5 6">DSM 44715</strain>
    </source>
</reference>
<dbReference type="InterPro" id="IPR019808">
    <property type="entry name" value="Histidine_triad_CS"/>
</dbReference>
<sequence length="150" mass="15848">MDCVFCDLLQSDTSQWVLRSRTVAVLAPLDPLAPGHMLVIPTAHYDDIFAMPSGLLAETMAMVQRLATAMRTALGAGGVNLLHASGPGSEQSVPHMHLHVVPRWQGDGFSTWPAERSRHRLAVDPGAVLGAVLASGGDGDMPAGEDERGT</sequence>
<proteinExistence type="predicted"/>
<evidence type="ECO:0000313" key="6">
    <source>
        <dbReference type="Proteomes" id="UP000198318"/>
    </source>
</evidence>
<evidence type="ECO:0000259" key="4">
    <source>
        <dbReference type="PROSITE" id="PS51084"/>
    </source>
</evidence>
<evidence type="ECO:0000256" key="3">
    <source>
        <dbReference type="PROSITE-ProRule" id="PRU00464"/>
    </source>
</evidence>
<dbReference type="PANTHER" id="PTHR46648:SF1">
    <property type="entry name" value="ADENOSINE 5'-MONOPHOSPHORAMIDASE HNT1"/>
    <property type="match status" value="1"/>
</dbReference>
<evidence type="ECO:0000256" key="1">
    <source>
        <dbReference type="PIRSR" id="PIRSR601310-1"/>
    </source>
</evidence>
<dbReference type="InterPro" id="IPR036265">
    <property type="entry name" value="HIT-like_sf"/>
</dbReference>
<dbReference type="InterPro" id="IPR011146">
    <property type="entry name" value="HIT-like"/>
</dbReference>
<organism evidence="5 6">
    <name type="scientific">Actinomadura meyerae</name>
    <dbReference type="NCBI Taxonomy" id="240840"/>
    <lineage>
        <taxon>Bacteria</taxon>
        <taxon>Bacillati</taxon>
        <taxon>Actinomycetota</taxon>
        <taxon>Actinomycetes</taxon>
        <taxon>Streptosporangiales</taxon>
        <taxon>Thermomonosporaceae</taxon>
        <taxon>Actinomadura</taxon>
    </lineage>
</organism>
<dbReference type="OrthoDB" id="9784774at2"/>
<dbReference type="PANTHER" id="PTHR46648">
    <property type="entry name" value="HIT FAMILY PROTEIN 1"/>
    <property type="match status" value="1"/>
</dbReference>
<evidence type="ECO:0000256" key="2">
    <source>
        <dbReference type="PIRSR" id="PIRSR601310-3"/>
    </source>
</evidence>
<dbReference type="Pfam" id="PF01230">
    <property type="entry name" value="HIT"/>
    <property type="match status" value="1"/>
</dbReference>
<feature type="domain" description="HIT" evidence="4">
    <location>
        <begin position="4"/>
        <end position="110"/>
    </location>
</feature>
<dbReference type="EMBL" id="FZOR01000005">
    <property type="protein sequence ID" value="SNS54344.1"/>
    <property type="molecule type" value="Genomic_DNA"/>
</dbReference>